<evidence type="ECO:0000313" key="2">
    <source>
        <dbReference type="Proteomes" id="UP000500857"/>
    </source>
</evidence>
<dbReference type="AlphaFoldDB" id="A0A6H1U5V6"/>
<reference evidence="1 2" key="1">
    <citation type="submission" date="2020-04" db="EMBL/GenBank/DDBJ databases">
        <authorList>
            <person name="Basu S."/>
            <person name="Maruthanayagam V."/>
            <person name="Chakraborty S."/>
            <person name="Pramanik A."/>
            <person name="Mukherjee J."/>
            <person name="Brink B."/>
        </authorList>
    </citation>
    <scope>NUCLEOTIDE SEQUENCE [LARGE SCALE GENOMIC DNA]</scope>
    <source>
        <strain evidence="1 2">AP17</strain>
    </source>
</reference>
<sequence length="360" mass="40776">MTTTTFEYVLPAIRGIQAGREYYVSMCPVRFLPKLFPLEGENNPPQARSRRHLNTARVRQIARYILENPETYTFCAITASIDGEVAFEPMGEKAEERKMGRLRVPMDARFTIDDGQHRRAALELALKENPDLGYETIAAIFFLDLGLARSQEVFNDLNAHAVRPDPSLSVLYNRRDRLAVVTRGILDRVEVFAKLTETERSHIPVRSAKLFTLTGLYRATAQLLEDEIDLQEGEDPVELAIAFWSRVAQSIPDWRLACDRQISARELREDSLHGHGIVLTALGLVGLSLLATDRKSWGDRLAGLGAIDWSRSNKDWRDRVVFEGRICQGLASISYLSAYLKQHLELPLTVEEKQLLGDRL</sequence>
<evidence type="ECO:0000313" key="1">
    <source>
        <dbReference type="EMBL" id="QIZ73413.1"/>
    </source>
</evidence>
<protein>
    <submittedName>
        <fullName evidence="1">DNA sulfur modification protein DndB</fullName>
    </submittedName>
</protein>
<gene>
    <name evidence="1" type="primary">dndB</name>
    <name evidence="1" type="ORF">HCG48_24745</name>
</gene>
<dbReference type="KEGG" id="oxy:HCG48_24745"/>
<dbReference type="InterPro" id="IPR017642">
    <property type="entry name" value="DNA_S_mod_DndB"/>
</dbReference>
<proteinExistence type="predicted"/>
<dbReference type="NCBIfam" id="TIGR03233">
    <property type="entry name" value="DNA_S_dndB"/>
    <property type="match status" value="1"/>
</dbReference>
<dbReference type="RefSeq" id="WP_168571559.1">
    <property type="nucleotide sequence ID" value="NZ_CP051167.1"/>
</dbReference>
<dbReference type="Proteomes" id="UP000500857">
    <property type="component" value="Chromosome"/>
</dbReference>
<dbReference type="Pfam" id="PF14072">
    <property type="entry name" value="DndB"/>
    <property type="match status" value="1"/>
</dbReference>
<keyword evidence="2" id="KW-1185">Reference proteome</keyword>
<name>A0A6H1U5V6_9CYAN</name>
<dbReference type="NCBIfam" id="TIGR03187">
    <property type="entry name" value="DGQHR"/>
    <property type="match status" value="1"/>
</dbReference>
<dbReference type="EMBL" id="CP051167">
    <property type="protein sequence ID" value="QIZ73413.1"/>
    <property type="molecule type" value="Genomic_DNA"/>
</dbReference>
<dbReference type="CDD" id="cd16412">
    <property type="entry name" value="dndB"/>
    <property type="match status" value="1"/>
</dbReference>
<dbReference type="REBASE" id="396164">
    <property type="entry name" value="M.OspAP17DndBP"/>
</dbReference>
<organism evidence="1 2">
    <name type="scientific">Oxynema aestuarii AP17</name>
    <dbReference type="NCBI Taxonomy" id="2064643"/>
    <lineage>
        <taxon>Bacteria</taxon>
        <taxon>Bacillati</taxon>
        <taxon>Cyanobacteriota</taxon>
        <taxon>Cyanophyceae</taxon>
        <taxon>Oscillatoriophycideae</taxon>
        <taxon>Oscillatoriales</taxon>
        <taxon>Oscillatoriaceae</taxon>
        <taxon>Oxynema</taxon>
        <taxon>Oxynema aestuarii</taxon>
    </lineage>
</organism>
<accession>A0A6H1U5V6</accession>
<dbReference type="InterPro" id="IPR017601">
    <property type="entry name" value="DGQHR-contain_dom"/>
</dbReference>